<gene>
    <name evidence="2" type="ORF">NDI56_09665</name>
</gene>
<evidence type="ECO:0000256" key="1">
    <source>
        <dbReference type="SAM" id="Phobius"/>
    </source>
</evidence>
<keyword evidence="1" id="KW-0812">Transmembrane</keyword>
<dbReference type="EMBL" id="JAMQON010000002">
    <property type="protein sequence ID" value="MDS0259658.1"/>
    <property type="molecule type" value="Genomic_DNA"/>
</dbReference>
<feature type="transmembrane region" description="Helical" evidence="1">
    <location>
        <begin position="31"/>
        <end position="56"/>
    </location>
</feature>
<keyword evidence="3" id="KW-1185">Reference proteome</keyword>
<comment type="caution">
    <text evidence="2">The sequence shown here is derived from an EMBL/GenBank/DDBJ whole genome shotgun (WGS) entry which is preliminary data.</text>
</comment>
<protein>
    <submittedName>
        <fullName evidence="2">Uncharacterized protein</fullName>
    </submittedName>
</protein>
<reference evidence="2 3" key="1">
    <citation type="submission" date="2022-06" db="EMBL/GenBank/DDBJ databases">
        <title>Haloarcula sp. a new haloarchaeum isolate from saline soil.</title>
        <authorList>
            <person name="Strakova D."/>
            <person name="Galisteo C."/>
            <person name="Sanchez-Porro C."/>
            <person name="Ventosa A."/>
        </authorList>
    </citation>
    <scope>NUCLEOTIDE SEQUENCE [LARGE SCALE GENOMIC DNA]</scope>
    <source>
        <strain evidence="2 3">S1CR25-12</strain>
    </source>
</reference>
<keyword evidence="1" id="KW-0472">Membrane</keyword>
<proteinExistence type="predicted"/>
<dbReference type="RefSeq" id="WP_310919278.1">
    <property type="nucleotide sequence ID" value="NZ_JAMQON010000002.1"/>
</dbReference>
<accession>A0ABU2FBM0</accession>
<sequence length="104" mass="10217">MVPLQIALTTVFAGLAGLLAGVDASRRGRAWLAPALGVGVVALVASVAVLAADGVLLSAYAALNGQALVVSTPRELLALTAAATAVVAGTVLSGYGLLARRRPA</sequence>
<organism evidence="2 3">
    <name type="scientific">Haloarcula saliterrae</name>
    <dbReference type="NCBI Taxonomy" id="2950534"/>
    <lineage>
        <taxon>Archaea</taxon>
        <taxon>Methanobacteriati</taxon>
        <taxon>Methanobacteriota</taxon>
        <taxon>Stenosarchaea group</taxon>
        <taxon>Halobacteria</taxon>
        <taxon>Halobacteriales</taxon>
        <taxon>Haloarculaceae</taxon>
        <taxon>Haloarcula</taxon>
    </lineage>
</organism>
<evidence type="ECO:0000313" key="3">
    <source>
        <dbReference type="Proteomes" id="UP001259659"/>
    </source>
</evidence>
<keyword evidence="1" id="KW-1133">Transmembrane helix</keyword>
<evidence type="ECO:0000313" key="2">
    <source>
        <dbReference type="EMBL" id="MDS0259658.1"/>
    </source>
</evidence>
<name>A0ABU2FBM0_9EURY</name>
<feature type="transmembrane region" description="Helical" evidence="1">
    <location>
        <begin position="6"/>
        <end position="24"/>
    </location>
</feature>
<dbReference type="Proteomes" id="UP001259659">
    <property type="component" value="Unassembled WGS sequence"/>
</dbReference>
<feature type="transmembrane region" description="Helical" evidence="1">
    <location>
        <begin position="76"/>
        <end position="98"/>
    </location>
</feature>